<evidence type="ECO:0000256" key="6">
    <source>
        <dbReference type="ARBA" id="ARBA00022729"/>
    </source>
</evidence>
<dbReference type="FunFam" id="3.80.10.10:FF:000095">
    <property type="entry name" value="LRR receptor-like serine/threonine-protein kinase GSO1"/>
    <property type="match status" value="1"/>
</dbReference>
<accession>A0A6J1I4N6</accession>
<dbReference type="SMART" id="SM00365">
    <property type="entry name" value="LRR_SD22"/>
    <property type="match status" value="8"/>
</dbReference>
<dbReference type="Pfam" id="PF13855">
    <property type="entry name" value="LRR_8"/>
    <property type="match status" value="1"/>
</dbReference>
<dbReference type="FunFam" id="3.80.10.10:FF:000111">
    <property type="entry name" value="LRR receptor-like serine/threonine-protein kinase ERECTA"/>
    <property type="match status" value="1"/>
</dbReference>
<protein>
    <submittedName>
        <fullName evidence="17">LRR receptor-like serine/threonine-protein kinase GSO1</fullName>
    </submittedName>
</protein>
<dbReference type="PANTHER" id="PTHR48063">
    <property type="entry name" value="LRR RECEPTOR-LIKE KINASE"/>
    <property type="match status" value="1"/>
</dbReference>
<evidence type="ECO:0000313" key="17">
    <source>
        <dbReference type="RefSeq" id="XP_022970144.1"/>
    </source>
</evidence>
<comment type="subcellular location">
    <subcellularLocation>
        <location evidence="1">Cell membrane</location>
        <topology evidence="1">Single-pass type I membrane protein</topology>
    </subcellularLocation>
</comment>
<dbReference type="OrthoDB" id="1060944at2759"/>
<evidence type="ECO:0000256" key="7">
    <source>
        <dbReference type="ARBA" id="ARBA00022737"/>
    </source>
</evidence>
<dbReference type="Gene3D" id="3.80.10.10">
    <property type="entry name" value="Ribonuclease Inhibitor"/>
    <property type="match status" value="5"/>
</dbReference>
<evidence type="ECO:0000259" key="15">
    <source>
        <dbReference type="Pfam" id="PF23598"/>
    </source>
</evidence>
<evidence type="ECO:0000256" key="1">
    <source>
        <dbReference type="ARBA" id="ARBA00004251"/>
    </source>
</evidence>
<dbReference type="InterPro" id="IPR046956">
    <property type="entry name" value="RLP23-like"/>
</dbReference>
<dbReference type="PROSITE" id="PS51450">
    <property type="entry name" value="LRR"/>
    <property type="match status" value="1"/>
</dbReference>
<feature type="domain" description="Leucine-rich repeat-containing N-terminal plant-type" evidence="14">
    <location>
        <begin position="31"/>
        <end position="69"/>
    </location>
</feature>
<dbReference type="InterPro" id="IPR001611">
    <property type="entry name" value="Leu-rich_rpt"/>
</dbReference>
<evidence type="ECO:0000256" key="9">
    <source>
        <dbReference type="ARBA" id="ARBA00023136"/>
    </source>
</evidence>
<evidence type="ECO:0000256" key="3">
    <source>
        <dbReference type="ARBA" id="ARBA00022475"/>
    </source>
</evidence>
<keyword evidence="6 13" id="KW-0732">Signal</keyword>
<dbReference type="RefSeq" id="XP_022970144.1">
    <property type="nucleotide sequence ID" value="XM_023114376.1"/>
</dbReference>
<comment type="similarity">
    <text evidence="2">Belongs to the RLP family.</text>
</comment>
<keyword evidence="4" id="KW-0433">Leucine-rich repeat</keyword>
<dbReference type="InterPro" id="IPR055414">
    <property type="entry name" value="LRR_R13L4/SHOC2-like"/>
</dbReference>
<dbReference type="Pfam" id="PF23598">
    <property type="entry name" value="LRR_14"/>
    <property type="match status" value="1"/>
</dbReference>
<dbReference type="Pfam" id="PF08263">
    <property type="entry name" value="LRRNT_2"/>
    <property type="match status" value="1"/>
</dbReference>
<keyword evidence="16" id="KW-1185">Reference proteome</keyword>
<organism evidence="16 17">
    <name type="scientific">Cucurbita maxima</name>
    <name type="common">Pumpkin</name>
    <name type="synonym">Winter squash</name>
    <dbReference type="NCBI Taxonomy" id="3661"/>
    <lineage>
        <taxon>Eukaryota</taxon>
        <taxon>Viridiplantae</taxon>
        <taxon>Streptophyta</taxon>
        <taxon>Embryophyta</taxon>
        <taxon>Tracheophyta</taxon>
        <taxon>Spermatophyta</taxon>
        <taxon>Magnoliopsida</taxon>
        <taxon>eudicotyledons</taxon>
        <taxon>Gunneridae</taxon>
        <taxon>Pentapetalae</taxon>
        <taxon>rosids</taxon>
        <taxon>fabids</taxon>
        <taxon>Cucurbitales</taxon>
        <taxon>Cucurbitaceae</taxon>
        <taxon>Cucurbiteae</taxon>
        <taxon>Cucurbita</taxon>
    </lineage>
</organism>
<dbReference type="SUPFAM" id="SSF52058">
    <property type="entry name" value="L domain-like"/>
    <property type="match status" value="2"/>
</dbReference>
<keyword evidence="7" id="KW-0677">Repeat</keyword>
<gene>
    <name evidence="17" type="primary">LOC111469130</name>
</gene>
<evidence type="ECO:0000256" key="10">
    <source>
        <dbReference type="ARBA" id="ARBA00023170"/>
    </source>
</evidence>
<feature type="domain" description="Disease resistance R13L4/SHOC-2-like LRR" evidence="15">
    <location>
        <begin position="328"/>
        <end position="528"/>
    </location>
</feature>
<dbReference type="AlphaFoldDB" id="A0A6J1I4N6"/>
<reference evidence="17" key="1">
    <citation type="submission" date="2025-08" db="UniProtKB">
        <authorList>
            <consortium name="RefSeq"/>
        </authorList>
    </citation>
    <scope>IDENTIFICATION</scope>
    <source>
        <tissue evidence="17">Young leaves</tissue>
    </source>
</reference>
<dbReference type="InterPro" id="IPR003591">
    <property type="entry name" value="Leu-rich_rpt_typical-subtyp"/>
</dbReference>
<evidence type="ECO:0000259" key="14">
    <source>
        <dbReference type="Pfam" id="PF08263"/>
    </source>
</evidence>
<proteinExistence type="inferred from homology"/>
<keyword evidence="11" id="KW-0325">Glycoprotein</keyword>
<keyword evidence="5 12" id="KW-0812">Transmembrane</keyword>
<evidence type="ECO:0000256" key="4">
    <source>
        <dbReference type="ARBA" id="ARBA00022614"/>
    </source>
</evidence>
<sequence length="945" mass="106492">MKEVSFLLRVFSMMVLLRFCFSRVSAITCIQKEREALLQFKKSFGTDPFRLLASWSGTNCCNWYGVGCNQTSGHVTMVDLRNNWLELSTSFYIHYLDSSLLELKYLNYLDLSGNNFDLTQISNVLGSMVELTYLNLSNSIFDAKVLPRQLGNLTKLVVLDLSNYFFYNKYAGLKALNRDVEWISHLSSLQFFSLSGKDLSEASNLMQVLSSLPLLSSLILTDCSLQNNQLSFGSMNSSFLSRIQHLDLSSNNFHGPIPKVFHNMTSLKFLDLSNNKLTSTSIDGGVSSFILGNNCILKALDLSNNYDLGGDVFGSYENESMACRRYDLQVLKLEGTSLKTKIPDWLGKFKDLRSLSLSSSHIYGSIPASLGNLSRLEDLDLSNNALTGAIPTSFGRLLNLRILILEWNRLEELGQECFIQLQNLEELDISNNSLKGVLEEAHFANLSQLNFLFISYNEHLLLDVKSNWVPPFQLRFLDASSCIGCFQGAFPEWLRTQNALVRLWLYNTSISSAFPTWLRAQNLIILDLSHNQIVGPIPTSVGDQMPNLRFLYLNHNLINDSLPLSFCKLKILTEVDLSNNEFSGMVQGCWLTSNLMYLDLSSNNFSGTFPYSHGNLSRVEMLNLRSNKFEGSMPSVLKDARDLNFLDLGMNKFSGNIPMWVGNNLGDLKCLMLRGNLFNGTIPSSLCNLTWLTNLDLAHNQLEGPIPQNIRNFYAMTEKLYAGFSFSREADVAFSDYREKSISQFIKSNELDYTMKQLERMVNIDLSHNYLVGSIPSEISKLKELVGLNLSHNNLTGTIPAEIGEIESLESLDLSFNQLSGPIPRSISRLNSLGDLKLSRNNLSGEIPQEGHLSTFNEASSFDDNPYLCGDPLPKKCTTENSFEPSFTNIENQDEEEDKWDKWLLCIVIILGYVVGFWGVIGVLMFKRSLPTRLKTRFIQQSNGA</sequence>
<dbReference type="FunFam" id="3.80.10.10:FF:000383">
    <property type="entry name" value="Leucine-rich repeat receptor protein kinase EMS1"/>
    <property type="match status" value="1"/>
</dbReference>
<feature type="signal peptide" evidence="13">
    <location>
        <begin position="1"/>
        <end position="26"/>
    </location>
</feature>
<keyword evidence="9 12" id="KW-0472">Membrane</keyword>
<feature type="transmembrane region" description="Helical" evidence="12">
    <location>
        <begin position="902"/>
        <end position="926"/>
    </location>
</feature>
<evidence type="ECO:0000256" key="2">
    <source>
        <dbReference type="ARBA" id="ARBA00009592"/>
    </source>
</evidence>
<dbReference type="SUPFAM" id="SSF52047">
    <property type="entry name" value="RNI-like"/>
    <property type="match status" value="1"/>
</dbReference>
<dbReference type="SMART" id="SM00369">
    <property type="entry name" value="LRR_TYP"/>
    <property type="match status" value="11"/>
</dbReference>
<evidence type="ECO:0000256" key="5">
    <source>
        <dbReference type="ARBA" id="ARBA00022692"/>
    </source>
</evidence>
<dbReference type="InterPro" id="IPR032675">
    <property type="entry name" value="LRR_dom_sf"/>
</dbReference>
<evidence type="ECO:0000256" key="11">
    <source>
        <dbReference type="ARBA" id="ARBA00023180"/>
    </source>
</evidence>
<dbReference type="GO" id="GO:0005886">
    <property type="term" value="C:plasma membrane"/>
    <property type="evidence" value="ECO:0007669"/>
    <property type="project" value="UniProtKB-SubCell"/>
</dbReference>
<keyword evidence="8 12" id="KW-1133">Transmembrane helix</keyword>
<evidence type="ECO:0000313" key="16">
    <source>
        <dbReference type="Proteomes" id="UP000504608"/>
    </source>
</evidence>
<evidence type="ECO:0000256" key="13">
    <source>
        <dbReference type="SAM" id="SignalP"/>
    </source>
</evidence>
<dbReference type="Pfam" id="PF00560">
    <property type="entry name" value="LRR_1"/>
    <property type="match status" value="8"/>
</dbReference>
<dbReference type="Proteomes" id="UP000504608">
    <property type="component" value="Unplaced"/>
</dbReference>
<feature type="chain" id="PRO_5026878328" evidence="13">
    <location>
        <begin position="27"/>
        <end position="945"/>
    </location>
</feature>
<name>A0A6J1I4N6_CUCMA</name>
<evidence type="ECO:0000256" key="12">
    <source>
        <dbReference type="SAM" id="Phobius"/>
    </source>
</evidence>
<evidence type="ECO:0000256" key="8">
    <source>
        <dbReference type="ARBA" id="ARBA00022989"/>
    </source>
</evidence>
<dbReference type="InterPro" id="IPR013210">
    <property type="entry name" value="LRR_N_plant-typ"/>
</dbReference>
<dbReference type="PRINTS" id="PR00019">
    <property type="entry name" value="LEURICHRPT"/>
</dbReference>
<keyword evidence="10" id="KW-0675">Receptor</keyword>
<dbReference type="GeneID" id="111469130"/>
<dbReference type="PANTHER" id="PTHR48063:SF112">
    <property type="entry name" value="RECEPTOR LIKE PROTEIN 30-LIKE"/>
    <property type="match status" value="1"/>
</dbReference>
<dbReference type="KEGG" id="cmax:111469130"/>
<keyword evidence="3" id="KW-1003">Cell membrane</keyword>